<dbReference type="PANTHER" id="PTHR34501">
    <property type="entry name" value="PROTEIN YDDL-RELATED"/>
    <property type="match status" value="1"/>
</dbReference>
<keyword evidence="9" id="KW-0472">Membrane</keyword>
<keyword evidence="6 11" id="KW-0732">Signal</keyword>
<dbReference type="PANTHER" id="PTHR34501:SF9">
    <property type="entry name" value="MAJOR OUTER MEMBRANE PROTEIN P.IA"/>
    <property type="match status" value="1"/>
</dbReference>
<evidence type="ECO:0000259" key="12">
    <source>
        <dbReference type="Pfam" id="PF13609"/>
    </source>
</evidence>
<dbReference type="CDD" id="cd00342">
    <property type="entry name" value="gram_neg_porins"/>
    <property type="match status" value="1"/>
</dbReference>
<sequence>MKPATHIALAVLTLAAAGASAQEGVTVYGVADAGVVNERGCVAPACGTGTKVSSGIASESFVGIRGAERVGGNVDAVFGLEAGVRLDTGKSQQEGKLFNRQAYVGLRWPTTSLTLGRQYTLDYLTLADVADPFHGGMAGAATNLMSYSGKRMDNSIRVENLSDGGVFTAATYGFGERSGDWRANRNWGISLGFTRGALTIRAAHQNRNVTDTTMIMPVGNSYDSRNSIIAANLNLGKATAYAAFGINKGSGNLTLWNPDNPYSASVSSTPSTDSRDILVGLAIPHGATTFLASYIRKNDRDPANRDADQIAIGASYAVSRRTDFYAAISRISNKNGAGYTVGNASEPGSGTKAVNIGMRHAF</sequence>
<comment type="subcellular location">
    <subcellularLocation>
        <location evidence="1">Cell outer membrane</location>
        <topology evidence="1">Multi-pass membrane protein</topology>
    </subcellularLocation>
</comment>
<evidence type="ECO:0000256" key="2">
    <source>
        <dbReference type="ARBA" id="ARBA00011233"/>
    </source>
</evidence>
<dbReference type="GO" id="GO:0006811">
    <property type="term" value="P:monoatomic ion transport"/>
    <property type="evidence" value="ECO:0007669"/>
    <property type="project" value="UniProtKB-KW"/>
</dbReference>
<dbReference type="InterPro" id="IPR050298">
    <property type="entry name" value="Gram-neg_bact_OMP"/>
</dbReference>
<comment type="subunit">
    <text evidence="2">Homotrimer.</text>
</comment>
<keyword evidence="10" id="KW-0998">Cell outer membrane</keyword>
<evidence type="ECO:0000256" key="11">
    <source>
        <dbReference type="SAM" id="SignalP"/>
    </source>
</evidence>
<name>A0A4Y9SKV2_9BURK</name>
<dbReference type="InterPro" id="IPR033900">
    <property type="entry name" value="Gram_neg_porin_domain"/>
</dbReference>
<evidence type="ECO:0000256" key="10">
    <source>
        <dbReference type="ARBA" id="ARBA00023237"/>
    </source>
</evidence>
<keyword evidence="3" id="KW-0813">Transport</keyword>
<organism evidence="13 14">
    <name type="scientific">Zemynaea arenosa</name>
    <dbReference type="NCBI Taxonomy" id="2561931"/>
    <lineage>
        <taxon>Bacteria</taxon>
        <taxon>Pseudomonadati</taxon>
        <taxon>Pseudomonadota</taxon>
        <taxon>Betaproteobacteria</taxon>
        <taxon>Burkholderiales</taxon>
        <taxon>Oxalobacteraceae</taxon>
        <taxon>Telluria group</taxon>
        <taxon>Zemynaea</taxon>
    </lineage>
</organism>
<keyword evidence="7" id="KW-0406">Ion transport</keyword>
<evidence type="ECO:0000256" key="7">
    <source>
        <dbReference type="ARBA" id="ARBA00023065"/>
    </source>
</evidence>
<comment type="caution">
    <text evidence="13">The sequence shown here is derived from an EMBL/GenBank/DDBJ whole genome shotgun (WGS) entry which is preliminary data.</text>
</comment>
<evidence type="ECO:0000256" key="4">
    <source>
        <dbReference type="ARBA" id="ARBA00022452"/>
    </source>
</evidence>
<dbReference type="SUPFAM" id="SSF56935">
    <property type="entry name" value="Porins"/>
    <property type="match status" value="1"/>
</dbReference>
<evidence type="ECO:0000256" key="8">
    <source>
        <dbReference type="ARBA" id="ARBA00023114"/>
    </source>
</evidence>
<keyword evidence="5" id="KW-0812">Transmembrane</keyword>
<gene>
    <name evidence="13" type="ORF">E4L96_06360</name>
</gene>
<proteinExistence type="predicted"/>
<protein>
    <submittedName>
        <fullName evidence="13">Porin</fullName>
    </submittedName>
</protein>
<evidence type="ECO:0000313" key="13">
    <source>
        <dbReference type="EMBL" id="TFW24039.1"/>
    </source>
</evidence>
<dbReference type="RefSeq" id="WP_135206380.1">
    <property type="nucleotide sequence ID" value="NZ_SPVF01000089.1"/>
</dbReference>
<keyword evidence="14" id="KW-1185">Reference proteome</keyword>
<dbReference type="Gene3D" id="2.40.160.10">
    <property type="entry name" value="Porin"/>
    <property type="match status" value="1"/>
</dbReference>
<dbReference type="EMBL" id="SPVF01000089">
    <property type="protein sequence ID" value="TFW24039.1"/>
    <property type="molecule type" value="Genomic_DNA"/>
</dbReference>
<dbReference type="Pfam" id="PF13609">
    <property type="entry name" value="Porin_4"/>
    <property type="match status" value="1"/>
</dbReference>
<evidence type="ECO:0000313" key="14">
    <source>
        <dbReference type="Proteomes" id="UP000298438"/>
    </source>
</evidence>
<keyword evidence="4" id="KW-1134">Transmembrane beta strand</keyword>
<dbReference type="GO" id="GO:0046930">
    <property type="term" value="C:pore complex"/>
    <property type="evidence" value="ECO:0007669"/>
    <property type="project" value="UniProtKB-KW"/>
</dbReference>
<accession>A0A4Y9SKV2</accession>
<dbReference type="GO" id="GO:0015288">
    <property type="term" value="F:porin activity"/>
    <property type="evidence" value="ECO:0007669"/>
    <property type="project" value="UniProtKB-KW"/>
</dbReference>
<dbReference type="InterPro" id="IPR023614">
    <property type="entry name" value="Porin_dom_sf"/>
</dbReference>
<dbReference type="OrthoDB" id="5289162at2"/>
<feature type="signal peptide" evidence="11">
    <location>
        <begin position="1"/>
        <end position="21"/>
    </location>
</feature>
<keyword evidence="8" id="KW-0626">Porin</keyword>
<evidence type="ECO:0000256" key="9">
    <source>
        <dbReference type="ARBA" id="ARBA00023136"/>
    </source>
</evidence>
<feature type="chain" id="PRO_5021502475" evidence="11">
    <location>
        <begin position="22"/>
        <end position="362"/>
    </location>
</feature>
<feature type="domain" description="Porin" evidence="12">
    <location>
        <begin position="8"/>
        <end position="335"/>
    </location>
</feature>
<dbReference type="Proteomes" id="UP000298438">
    <property type="component" value="Unassembled WGS sequence"/>
</dbReference>
<evidence type="ECO:0000256" key="5">
    <source>
        <dbReference type="ARBA" id="ARBA00022692"/>
    </source>
</evidence>
<reference evidence="13 14" key="1">
    <citation type="submission" date="2019-03" db="EMBL/GenBank/DDBJ databases">
        <title>Draft Genome Sequence of Massilia arenosa sp. nov., a Novel Massilia Species Isolated from a Sandy-loam Maize Soil.</title>
        <authorList>
            <person name="Raths R."/>
            <person name="Peta V."/>
            <person name="Bucking H."/>
        </authorList>
    </citation>
    <scope>NUCLEOTIDE SEQUENCE [LARGE SCALE GENOMIC DNA]</scope>
    <source>
        <strain evidence="13 14">MC02</strain>
    </source>
</reference>
<evidence type="ECO:0000256" key="1">
    <source>
        <dbReference type="ARBA" id="ARBA00004571"/>
    </source>
</evidence>
<evidence type="ECO:0000256" key="6">
    <source>
        <dbReference type="ARBA" id="ARBA00022729"/>
    </source>
</evidence>
<evidence type="ECO:0000256" key="3">
    <source>
        <dbReference type="ARBA" id="ARBA00022448"/>
    </source>
</evidence>
<dbReference type="GO" id="GO:0009279">
    <property type="term" value="C:cell outer membrane"/>
    <property type="evidence" value="ECO:0007669"/>
    <property type="project" value="UniProtKB-SubCell"/>
</dbReference>
<dbReference type="AlphaFoldDB" id="A0A4Y9SKV2"/>